<name>A0AAW8F2R7_9MICO</name>
<protein>
    <recommendedName>
        <fullName evidence="3">DUF2262 domain-containing protein</fullName>
    </recommendedName>
</protein>
<comment type="caution">
    <text evidence="1">The sequence shown here is derived from an EMBL/GenBank/DDBJ whole genome shotgun (WGS) entry which is preliminary data.</text>
</comment>
<dbReference type="RefSeq" id="WP_307297891.1">
    <property type="nucleotide sequence ID" value="NZ_JAUSXV010000001.1"/>
</dbReference>
<dbReference type="AlphaFoldDB" id="A0AAW8F2R7"/>
<evidence type="ECO:0000313" key="2">
    <source>
        <dbReference type="Proteomes" id="UP001244427"/>
    </source>
</evidence>
<dbReference type="Proteomes" id="UP001244427">
    <property type="component" value="Unassembled WGS sequence"/>
</dbReference>
<keyword evidence="2" id="KW-1185">Reference proteome</keyword>
<sequence>MSDQHPIVEDDVLGTLVRATTELTDGEILTHDWYAGSVVTDGGDVDLMIEATTHAEVTPLLPRLREVVSRLDVLRRVASDAVVARFSTGEPEAHELDKAASDLALETIEAAADGTIILHLIDDCGEHFPEGYWPAVHLAPDDGVADVTVES</sequence>
<evidence type="ECO:0008006" key="3">
    <source>
        <dbReference type="Google" id="ProtNLM"/>
    </source>
</evidence>
<organism evidence="1 2">
    <name type="scientific">Microbacterium natoriense</name>
    <dbReference type="NCBI Taxonomy" id="284570"/>
    <lineage>
        <taxon>Bacteria</taxon>
        <taxon>Bacillati</taxon>
        <taxon>Actinomycetota</taxon>
        <taxon>Actinomycetes</taxon>
        <taxon>Micrococcales</taxon>
        <taxon>Microbacteriaceae</taxon>
        <taxon>Microbacterium</taxon>
    </lineage>
</organism>
<reference evidence="1 2" key="1">
    <citation type="submission" date="2023-07" db="EMBL/GenBank/DDBJ databases">
        <title>Comparative genomics of wheat-associated soil bacteria to identify genetic determinants of phenazine resistance.</title>
        <authorList>
            <person name="Mouncey N."/>
        </authorList>
    </citation>
    <scope>NUCLEOTIDE SEQUENCE [LARGE SCALE GENOMIC DNA]</scope>
    <source>
        <strain evidence="1 2">W4I9-1</strain>
    </source>
</reference>
<evidence type="ECO:0000313" key="1">
    <source>
        <dbReference type="EMBL" id="MDQ0648842.1"/>
    </source>
</evidence>
<gene>
    <name evidence="1" type="ORF">QFZ53_003038</name>
</gene>
<accession>A0AAW8F2R7</accession>
<proteinExistence type="predicted"/>
<dbReference type="EMBL" id="JAUSXV010000001">
    <property type="protein sequence ID" value="MDQ0648842.1"/>
    <property type="molecule type" value="Genomic_DNA"/>
</dbReference>